<feature type="transmembrane region" description="Helical" evidence="1">
    <location>
        <begin position="30"/>
        <end position="53"/>
    </location>
</feature>
<sequence length="113" mass="13308">MLTYIISLIHLLIVIWALTAPFIKCLRPSYILLMPFIVIHWILLDDTCILTIIENNLRGCSREETFMYRLVGGIYNLPDGIFGKLIWIYVIVTWLYAMSKTSWDDIYKNLIHL</sequence>
<keyword evidence="1" id="KW-0472">Membrane</keyword>
<keyword evidence="3" id="KW-1185">Reference proteome</keyword>
<evidence type="ECO:0000313" key="3">
    <source>
        <dbReference type="Proteomes" id="UP000202419"/>
    </source>
</evidence>
<proteinExistence type="predicted"/>
<evidence type="ECO:0000313" key="2">
    <source>
        <dbReference type="EMBL" id="ABT14992.1"/>
    </source>
</evidence>
<organism evidence="2 3">
    <name type="scientific">Paramecium bursaria Chlorella virus NY2A</name>
    <name type="common">PBCV-NY2A</name>
    <dbReference type="NCBI Taxonomy" id="46021"/>
    <lineage>
        <taxon>Viruses</taxon>
        <taxon>Varidnaviria</taxon>
        <taxon>Bamfordvirae</taxon>
        <taxon>Nucleocytoviricota</taxon>
        <taxon>Megaviricetes</taxon>
        <taxon>Algavirales</taxon>
        <taxon>Phycodnaviridae</taxon>
        <taxon>Chlorovirus</taxon>
        <taxon>Chlorovirus americanus</taxon>
    </lineage>
</organism>
<feature type="transmembrane region" description="Helical" evidence="1">
    <location>
        <begin position="73"/>
        <end position="97"/>
    </location>
</feature>
<dbReference type="EMBL" id="DQ491002">
    <property type="protein sequence ID" value="ABT14992.1"/>
    <property type="molecule type" value="Genomic_DNA"/>
</dbReference>
<gene>
    <name evidence="2" type="primary">B593R</name>
    <name evidence="2" type="ORF">NY2A_B593R</name>
</gene>
<dbReference type="RefSeq" id="YP_001497789.1">
    <property type="nucleotide sequence ID" value="NC_009898.1"/>
</dbReference>
<accession>A7IXB8</accession>
<evidence type="ECO:0000256" key="1">
    <source>
        <dbReference type="SAM" id="Phobius"/>
    </source>
</evidence>
<keyword evidence="1" id="KW-0812">Transmembrane</keyword>
<protein>
    <submittedName>
        <fullName evidence="2">Uncharacterized protein B593R</fullName>
    </submittedName>
</protein>
<dbReference type="Proteomes" id="UP000202419">
    <property type="component" value="Segment"/>
</dbReference>
<name>A7IXB8_PBCVN</name>
<dbReference type="OrthoDB" id="14421at10239"/>
<reference evidence="2 3" key="1">
    <citation type="journal article" date="2007" name="Virology">
        <title>Sequence and annotation of the 369-kb NY-2A and the 345-kb AR158 viruses that infect Chlorella NC64A.</title>
        <authorList>
            <person name="Fitzgerald L.A."/>
            <person name="Graves M.V."/>
            <person name="Li X."/>
            <person name="Feldblyum T."/>
            <person name="Nierman W.C."/>
            <person name="Van Etten J.L."/>
        </authorList>
    </citation>
    <scope>NUCLEOTIDE SEQUENCE [LARGE SCALE GENOMIC DNA]</scope>
    <source>
        <strain evidence="2 3">NY-2A</strain>
    </source>
</reference>
<dbReference type="GeneID" id="5659129"/>
<feature type="transmembrane region" description="Helical" evidence="1">
    <location>
        <begin position="6"/>
        <end position="23"/>
    </location>
</feature>
<keyword evidence="1" id="KW-1133">Transmembrane helix</keyword>
<dbReference type="KEGG" id="vg:5659129"/>
<organismHost>
    <name type="scientific">Chlorella</name>
    <dbReference type="NCBI Taxonomy" id="3071"/>
</organismHost>